<reference evidence="1 2" key="1">
    <citation type="submission" date="2016-07" db="EMBL/GenBank/DDBJ databases">
        <title>Complete genome sequence of the Lentzea guizhouensis DHS C013.</title>
        <authorList>
            <person name="Cao C."/>
        </authorList>
    </citation>
    <scope>NUCLEOTIDE SEQUENCE [LARGE SCALE GENOMIC DNA]</scope>
    <source>
        <strain evidence="1 2">DHS C013</strain>
    </source>
</reference>
<dbReference type="EMBL" id="CP016793">
    <property type="protein sequence ID" value="ANZ40749.1"/>
    <property type="molecule type" value="Genomic_DNA"/>
</dbReference>
<proteinExistence type="predicted"/>
<evidence type="ECO:0008006" key="3">
    <source>
        <dbReference type="Google" id="ProtNLM"/>
    </source>
</evidence>
<organism evidence="1 2">
    <name type="scientific">Lentzea guizhouensis</name>
    <dbReference type="NCBI Taxonomy" id="1586287"/>
    <lineage>
        <taxon>Bacteria</taxon>
        <taxon>Bacillati</taxon>
        <taxon>Actinomycetota</taxon>
        <taxon>Actinomycetes</taxon>
        <taxon>Pseudonocardiales</taxon>
        <taxon>Pseudonocardiaceae</taxon>
        <taxon>Lentzea</taxon>
    </lineage>
</organism>
<dbReference type="STRING" id="1586287.BBK82_36905"/>
<dbReference type="KEGG" id="led:BBK82_36905"/>
<evidence type="ECO:0000313" key="2">
    <source>
        <dbReference type="Proteomes" id="UP000093053"/>
    </source>
</evidence>
<dbReference type="Gene3D" id="3.90.1720.10">
    <property type="entry name" value="endopeptidase domain like (from Nostoc punctiforme)"/>
    <property type="match status" value="1"/>
</dbReference>
<evidence type="ECO:0000313" key="1">
    <source>
        <dbReference type="EMBL" id="ANZ40749.1"/>
    </source>
</evidence>
<accession>A0A1B2HSP3</accession>
<dbReference type="AlphaFoldDB" id="A0A1B2HSP3"/>
<dbReference type="Proteomes" id="UP000093053">
    <property type="component" value="Chromosome"/>
</dbReference>
<gene>
    <name evidence="1" type="ORF">BBK82_36905</name>
</gene>
<sequence>MNVIHRTGVTSMRVLAMAAAVLVAVSTTLVSALPAQAVQISRQDLIARAKTWLTANNGGPVPYSQELFWGTEKYRQDCSGYVSMAARIGAPGERTVELHDYFSTKLNSMNDLRWGDIVVDPVGTRTTRHVVIFDKWADPYKTAYWAYEQRNTYGTSHRVLKYGLTPGDGYVPRKLNNVIG</sequence>
<keyword evidence="2" id="KW-1185">Reference proteome</keyword>
<protein>
    <recommendedName>
        <fullName evidence="3">NlpC/P60 domain-containing protein</fullName>
    </recommendedName>
</protein>
<name>A0A1B2HSP3_9PSEU</name>